<organism evidence="5 6">
    <name type="scientific">Almyronema epifaneia S1</name>
    <dbReference type="NCBI Taxonomy" id="2991925"/>
    <lineage>
        <taxon>Bacteria</taxon>
        <taxon>Bacillati</taxon>
        <taxon>Cyanobacteriota</taxon>
        <taxon>Cyanophyceae</taxon>
        <taxon>Nodosilineales</taxon>
        <taxon>Nodosilineaceae</taxon>
        <taxon>Almyronema</taxon>
        <taxon>Almyronema epifaneia</taxon>
    </lineage>
</organism>
<evidence type="ECO:0000256" key="1">
    <source>
        <dbReference type="ARBA" id="ARBA00007125"/>
    </source>
</evidence>
<protein>
    <submittedName>
        <fullName evidence="5">Ppx/GppA phosphatase family protein</fullName>
    </submittedName>
</protein>
<dbReference type="PIRSF" id="PIRSF001267">
    <property type="entry name" value="Pyrophosphatase_GppA_Ppx"/>
    <property type="match status" value="1"/>
</dbReference>
<dbReference type="InterPro" id="IPR050273">
    <property type="entry name" value="GppA/Ppx_hydrolase"/>
</dbReference>
<reference evidence="5 6" key="1">
    <citation type="submission" date="2024-10" db="EMBL/GenBank/DDBJ databases">
        <authorList>
            <person name="Ratan Roy A."/>
            <person name="Morales Sandoval P.H."/>
            <person name="De Los Santos Villalobos S."/>
            <person name="Chakraborty S."/>
            <person name="Mukherjee J."/>
        </authorList>
    </citation>
    <scope>NUCLEOTIDE SEQUENCE [LARGE SCALE GENOMIC DNA]</scope>
    <source>
        <strain evidence="5 6">S1</strain>
    </source>
</reference>
<dbReference type="Gene3D" id="1.10.3210.10">
    <property type="entry name" value="Hypothetical protein af1432"/>
    <property type="match status" value="1"/>
</dbReference>
<dbReference type="Gene3D" id="3.30.420.150">
    <property type="entry name" value="Exopolyphosphatase. Domain 2"/>
    <property type="match status" value="1"/>
</dbReference>
<evidence type="ECO:0000313" key="6">
    <source>
        <dbReference type="Proteomes" id="UP001600165"/>
    </source>
</evidence>
<evidence type="ECO:0000256" key="2">
    <source>
        <dbReference type="ARBA" id="ARBA00022801"/>
    </source>
</evidence>
<dbReference type="InterPro" id="IPR043129">
    <property type="entry name" value="ATPase_NBD"/>
</dbReference>
<proteinExistence type="inferred from homology"/>
<dbReference type="InterPro" id="IPR030673">
    <property type="entry name" value="PyroPPase_GppA_Ppx"/>
</dbReference>
<evidence type="ECO:0000313" key="5">
    <source>
        <dbReference type="EMBL" id="MFE4105726.1"/>
    </source>
</evidence>
<dbReference type="InterPro" id="IPR048950">
    <property type="entry name" value="Ppx_GppA_C"/>
</dbReference>
<dbReference type="EMBL" id="JBHZOL010000031">
    <property type="protein sequence ID" value="MFE4105726.1"/>
    <property type="molecule type" value="Genomic_DNA"/>
</dbReference>
<name>A0ABW6IC37_9CYAN</name>
<keyword evidence="6" id="KW-1185">Reference proteome</keyword>
<evidence type="ECO:0000259" key="4">
    <source>
        <dbReference type="Pfam" id="PF21447"/>
    </source>
</evidence>
<gene>
    <name evidence="5" type="ORF">ACFVKH_05525</name>
</gene>
<dbReference type="PANTHER" id="PTHR30005:SF0">
    <property type="entry name" value="RETROGRADE REGULATION PROTEIN 2"/>
    <property type="match status" value="1"/>
</dbReference>
<keyword evidence="2" id="KW-0378">Hydrolase</keyword>
<evidence type="ECO:0000259" key="3">
    <source>
        <dbReference type="Pfam" id="PF02541"/>
    </source>
</evidence>
<dbReference type="Pfam" id="PF02541">
    <property type="entry name" value="Ppx-GppA"/>
    <property type="match status" value="1"/>
</dbReference>
<dbReference type="Proteomes" id="UP001600165">
    <property type="component" value="Unassembled WGS sequence"/>
</dbReference>
<dbReference type="SUPFAM" id="SSF109604">
    <property type="entry name" value="HD-domain/PDEase-like"/>
    <property type="match status" value="1"/>
</dbReference>
<dbReference type="PANTHER" id="PTHR30005">
    <property type="entry name" value="EXOPOLYPHOSPHATASE"/>
    <property type="match status" value="1"/>
</dbReference>
<feature type="domain" description="Ppx/GppA phosphatase C-terminal" evidence="4">
    <location>
        <begin position="351"/>
        <end position="530"/>
    </location>
</feature>
<dbReference type="SUPFAM" id="SSF53067">
    <property type="entry name" value="Actin-like ATPase domain"/>
    <property type="match status" value="2"/>
</dbReference>
<accession>A0ABW6IC37</accession>
<dbReference type="CDD" id="cd24006">
    <property type="entry name" value="ASKHA_NBD_PPX_GppA"/>
    <property type="match status" value="1"/>
</dbReference>
<dbReference type="RefSeq" id="WP_377962789.1">
    <property type="nucleotide sequence ID" value="NZ_JBHZOL010000031.1"/>
</dbReference>
<comment type="similarity">
    <text evidence="1">Belongs to the GppA/Ppx family.</text>
</comment>
<comment type="caution">
    <text evidence="5">The sequence shown here is derived from an EMBL/GenBank/DDBJ whole genome shotgun (WGS) entry which is preliminary data.</text>
</comment>
<dbReference type="InterPro" id="IPR003695">
    <property type="entry name" value="Ppx_GppA_N"/>
</dbReference>
<feature type="domain" description="Ppx/GppA phosphatase N-terminal" evidence="3">
    <location>
        <begin position="41"/>
        <end position="338"/>
    </location>
</feature>
<dbReference type="Gene3D" id="3.30.420.40">
    <property type="match status" value="1"/>
</dbReference>
<dbReference type="Pfam" id="PF21447">
    <property type="entry name" value="Ppx-GppA_III"/>
    <property type="match status" value="1"/>
</dbReference>
<sequence>MVDTASRFAPKALDLTDFSPPLDRDRILAAIDVGTNSIHMVVVKIQPTIPAFTIIDKEKDTVRLGDFCEKTGSLTEAAMKRGIAALKRCKAIAQSLQAEDIVAVATSAVREANNGWEFIERVEREVGLSINLIAGTEEARRIYLGVLSGMELQGQPHAIIDIGGGSTELILGNGQPHRFLSSSKVGAVRLSAQFVHSDPISDQDYTYLCAYVRGMLERPVDELKTHLKAEETLSAIGTSGTIECLAAIAADEKLGFVPEPLNGYQMSLAELRQIVDRLRRMAYEERLSLPEISDRRAEIIVAGAIILQETLTLLGVEAITICERALREGVVVDWMLTHSLIEDRLQYQGSVRQRSVIKIAHKYRVDMPHSERVAQFALALFDQLKGKLHAWDFAERQLLWAAAVLHNSGHFISHSSHHKHSYYLIRNGELLGYTEAEIEIIANLARYHRKSFPKKKHDNYRNLPTKHARQVVEELSPILRLAVALDRRRIGAIAEMNCHYDEEAKQLQLQLTPANPNDNCEIELWNLDYKKDSFETEFGVEVVANLASGL</sequence>